<evidence type="ECO:0000256" key="4">
    <source>
        <dbReference type="ARBA" id="ARBA00023709"/>
    </source>
</evidence>
<dbReference type="Gene3D" id="3.90.226.10">
    <property type="entry name" value="2-enoyl-CoA Hydratase, Chain A, domain 1"/>
    <property type="match status" value="1"/>
</dbReference>
<name>A0AAU0Q0A3_9CORY</name>
<keyword evidence="3" id="KW-0443">Lipid metabolism</keyword>
<evidence type="ECO:0000256" key="2">
    <source>
        <dbReference type="ARBA" id="ARBA00005254"/>
    </source>
</evidence>
<dbReference type="Proteomes" id="UP001174314">
    <property type="component" value="Chromosome"/>
</dbReference>
<dbReference type="KEGG" id="cpsk:Q0N40_03200"/>
<evidence type="ECO:0000256" key="6">
    <source>
        <dbReference type="RuleBase" id="RU003707"/>
    </source>
</evidence>
<dbReference type="EMBL" id="CP137757">
    <property type="protein sequence ID" value="WPF25564.1"/>
    <property type="molecule type" value="Genomic_DNA"/>
</dbReference>
<evidence type="ECO:0000256" key="1">
    <source>
        <dbReference type="ARBA" id="ARBA00002994"/>
    </source>
</evidence>
<protein>
    <submittedName>
        <fullName evidence="7">Enoyl-CoA hydratase-related protein</fullName>
    </submittedName>
</protein>
<dbReference type="GO" id="GO:0006631">
    <property type="term" value="P:fatty acid metabolic process"/>
    <property type="evidence" value="ECO:0007669"/>
    <property type="project" value="UniProtKB-KW"/>
</dbReference>
<keyword evidence="8" id="KW-1185">Reference proteome</keyword>
<comment type="catalytic activity">
    <reaction evidence="4">
        <text>a (3S)-3-hydroxyacyl-CoA = a (2E)-enoyl-CoA + H2O</text>
        <dbReference type="Rhea" id="RHEA:16105"/>
        <dbReference type="ChEBI" id="CHEBI:15377"/>
        <dbReference type="ChEBI" id="CHEBI:57318"/>
        <dbReference type="ChEBI" id="CHEBI:58856"/>
        <dbReference type="EC" id="4.2.1.17"/>
    </reaction>
</comment>
<keyword evidence="3" id="KW-0276">Fatty acid metabolism</keyword>
<dbReference type="Pfam" id="PF00378">
    <property type="entry name" value="ECH_1"/>
    <property type="match status" value="1"/>
</dbReference>
<dbReference type="InterPro" id="IPR014748">
    <property type="entry name" value="Enoyl-CoA_hydra_C"/>
</dbReference>
<organism evidence="7 8">
    <name type="scientific">Corynebacterium pseudokroppenstedtii</name>
    <dbReference type="NCBI Taxonomy" id="2804917"/>
    <lineage>
        <taxon>Bacteria</taxon>
        <taxon>Bacillati</taxon>
        <taxon>Actinomycetota</taxon>
        <taxon>Actinomycetes</taxon>
        <taxon>Mycobacteriales</taxon>
        <taxon>Corynebacteriaceae</taxon>
        <taxon>Corynebacterium</taxon>
    </lineage>
</organism>
<dbReference type="Gene3D" id="1.10.12.10">
    <property type="entry name" value="Lyase 2-enoyl-coa Hydratase, Chain A, domain 2"/>
    <property type="match status" value="1"/>
</dbReference>
<evidence type="ECO:0000313" key="8">
    <source>
        <dbReference type="Proteomes" id="UP001174314"/>
    </source>
</evidence>
<evidence type="ECO:0000256" key="5">
    <source>
        <dbReference type="ARBA" id="ARBA00023717"/>
    </source>
</evidence>
<dbReference type="InterPro" id="IPR018376">
    <property type="entry name" value="Enoyl-CoA_hyd/isom_CS"/>
</dbReference>
<reference evidence="7 8" key="1">
    <citation type="submission" date="2023-10" db="EMBL/GenBank/DDBJ databases">
        <title>complete genome sequence of Corynebacterium pseudokroppenstedtii P15-C1.</title>
        <authorList>
            <person name="Bruggemann H."/>
            <person name="Poehlein A."/>
        </authorList>
    </citation>
    <scope>NUCLEOTIDE SEQUENCE [LARGE SCALE GENOMIC DNA]</scope>
    <source>
        <strain evidence="7 8">P15_C1</strain>
    </source>
</reference>
<evidence type="ECO:0000313" key="7">
    <source>
        <dbReference type="EMBL" id="WPF25564.1"/>
    </source>
</evidence>
<sequence length="275" mass="29304">MSDEQDVVGVETLDVETGQPTSAAEAASGVVRVITLRRTEGYNAINKVLRTRLREEFDAATDPSVRAVLITAEGKSFCVGQDLKEHLQDLSTGQGMGKVVDEYNPMVEALLAIKAPVVAAISGPAAGAGWSLALNCDFRIASRRASFTGSFAGVGLASDCGLSHTLTSIVGPAKALDLLCRDQQLTAERAYDLGLVTEVTDDDRADEAATKFALALANGPTKSFCEIKSLVRDEQAVMAAAAREADAQARLAFTEDHQEAVRSFVEKRKPQFKGR</sequence>
<accession>A0AAU0Q0A3</accession>
<dbReference type="PANTHER" id="PTHR43459:SF1">
    <property type="entry name" value="EG:BACN32G11.4 PROTEIN"/>
    <property type="match status" value="1"/>
</dbReference>
<comment type="function">
    <text evidence="1">Could possibly oxidize fatty acids using specific components.</text>
</comment>
<dbReference type="SUPFAM" id="SSF52096">
    <property type="entry name" value="ClpP/crotonase"/>
    <property type="match status" value="1"/>
</dbReference>
<proteinExistence type="inferred from homology"/>
<comment type="similarity">
    <text evidence="2 6">Belongs to the enoyl-CoA hydratase/isomerase family.</text>
</comment>
<dbReference type="PROSITE" id="PS00166">
    <property type="entry name" value="ENOYL_COA_HYDRATASE"/>
    <property type="match status" value="1"/>
</dbReference>
<dbReference type="GO" id="GO:0004300">
    <property type="term" value="F:enoyl-CoA hydratase activity"/>
    <property type="evidence" value="ECO:0007669"/>
    <property type="project" value="UniProtKB-EC"/>
</dbReference>
<evidence type="ECO:0000256" key="3">
    <source>
        <dbReference type="ARBA" id="ARBA00022832"/>
    </source>
</evidence>
<comment type="catalytic activity">
    <reaction evidence="5">
        <text>a 4-saturated-(3S)-3-hydroxyacyl-CoA = a (3E)-enoyl-CoA + H2O</text>
        <dbReference type="Rhea" id="RHEA:20724"/>
        <dbReference type="ChEBI" id="CHEBI:15377"/>
        <dbReference type="ChEBI" id="CHEBI:58521"/>
        <dbReference type="ChEBI" id="CHEBI:137480"/>
        <dbReference type="EC" id="4.2.1.17"/>
    </reaction>
</comment>
<dbReference type="CDD" id="cd06558">
    <property type="entry name" value="crotonase-like"/>
    <property type="match status" value="1"/>
</dbReference>
<dbReference type="InterPro" id="IPR029045">
    <property type="entry name" value="ClpP/crotonase-like_dom_sf"/>
</dbReference>
<dbReference type="PANTHER" id="PTHR43459">
    <property type="entry name" value="ENOYL-COA HYDRATASE"/>
    <property type="match status" value="1"/>
</dbReference>
<gene>
    <name evidence="7" type="ORF">Q0N40_03200</name>
</gene>
<dbReference type="AlphaFoldDB" id="A0AAU0Q0A3"/>
<dbReference type="RefSeq" id="WP_204088217.1">
    <property type="nucleotide sequence ID" value="NZ_CP137757.1"/>
</dbReference>
<dbReference type="InterPro" id="IPR001753">
    <property type="entry name" value="Enoyl-CoA_hydra/iso"/>
</dbReference>